<reference evidence="5" key="1">
    <citation type="journal article" date="2019" name="Int. J. Syst. Evol. Microbiol.">
        <title>The Global Catalogue of Microorganisms (GCM) 10K type strain sequencing project: providing services to taxonomists for standard genome sequencing and annotation.</title>
        <authorList>
            <consortium name="The Broad Institute Genomics Platform"/>
            <consortium name="The Broad Institute Genome Sequencing Center for Infectious Disease"/>
            <person name="Wu L."/>
            <person name="Ma J."/>
        </authorList>
    </citation>
    <scope>NUCLEOTIDE SEQUENCE [LARGE SCALE GENOMIC DNA]</scope>
    <source>
        <strain evidence="5">CGMCC 4.6997</strain>
    </source>
</reference>
<dbReference type="Pfam" id="PF07987">
    <property type="entry name" value="DUF1775"/>
    <property type="match status" value="1"/>
</dbReference>
<feature type="chain" id="PRO_5046203151" evidence="2">
    <location>
        <begin position="23"/>
        <end position="243"/>
    </location>
</feature>
<evidence type="ECO:0000313" key="5">
    <source>
        <dbReference type="Proteomes" id="UP001596039"/>
    </source>
</evidence>
<evidence type="ECO:0000256" key="2">
    <source>
        <dbReference type="SAM" id="SignalP"/>
    </source>
</evidence>
<keyword evidence="2" id="KW-0732">Signal</keyword>
<feature type="domain" description="YncI copper-binding" evidence="3">
    <location>
        <begin position="30"/>
        <end position="173"/>
    </location>
</feature>
<keyword evidence="1" id="KW-1133">Transmembrane helix</keyword>
<proteinExistence type="predicted"/>
<name>A0ABW0NNE9_9MICO</name>
<organism evidence="4 5">
    <name type="scientific">Lysinimonas soli</name>
    <dbReference type="NCBI Taxonomy" id="1074233"/>
    <lineage>
        <taxon>Bacteria</taxon>
        <taxon>Bacillati</taxon>
        <taxon>Actinomycetota</taxon>
        <taxon>Actinomycetes</taxon>
        <taxon>Micrococcales</taxon>
        <taxon>Microbacteriaceae</taxon>
        <taxon>Lysinimonas</taxon>
    </lineage>
</organism>
<evidence type="ECO:0000259" key="3">
    <source>
        <dbReference type="Pfam" id="PF07987"/>
    </source>
</evidence>
<keyword evidence="5" id="KW-1185">Reference proteome</keyword>
<comment type="caution">
    <text evidence="4">The sequence shown here is derived from an EMBL/GenBank/DDBJ whole genome shotgun (WGS) entry which is preliminary data.</text>
</comment>
<sequence length="243" mass="24090">MSPHAVAASAVALGAAALLALAAPLSASAHVSLESNTATPGTFDTLTFRVPNESTDGATTNKLTINLPADAGLLASVKFEPVAGWTAELVTTKLATPVVHGDQTTTEAVTQVVWTANPGSELGAGALGVFRLYVGPIPKVGSLKLPIDQGYSDGTTASWNGAPNSEHPAPVLYVTDPPVADHDADSAPNPAVTAHPATAATGGDGADVVARVLGGAGLVLGAVGLVIALSGRRTGATRPAKAD</sequence>
<evidence type="ECO:0000313" key="4">
    <source>
        <dbReference type="EMBL" id="MFC5501951.1"/>
    </source>
</evidence>
<feature type="transmembrane region" description="Helical" evidence="1">
    <location>
        <begin position="208"/>
        <end position="229"/>
    </location>
</feature>
<dbReference type="Proteomes" id="UP001596039">
    <property type="component" value="Unassembled WGS sequence"/>
</dbReference>
<dbReference type="EMBL" id="JBHSMG010000001">
    <property type="protein sequence ID" value="MFC5501951.1"/>
    <property type="molecule type" value="Genomic_DNA"/>
</dbReference>
<dbReference type="Gene3D" id="2.60.40.2230">
    <property type="entry name" value="Uncharacterised protein YcnI-like PF07987, DUF1775"/>
    <property type="match status" value="1"/>
</dbReference>
<dbReference type="InterPro" id="IPR038507">
    <property type="entry name" value="YcnI-like_sf"/>
</dbReference>
<accession>A0ABW0NNE9</accession>
<dbReference type="CDD" id="cd08545">
    <property type="entry name" value="YcnI_like"/>
    <property type="match status" value="1"/>
</dbReference>
<protein>
    <submittedName>
        <fullName evidence="4">YcnI family protein</fullName>
    </submittedName>
</protein>
<feature type="signal peptide" evidence="2">
    <location>
        <begin position="1"/>
        <end position="22"/>
    </location>
</feature>
<dbReference type="InterPro" id="IPR012533">
    <property type="entry name" value="YcnI-copper_dom"/>
</dbReference>
<dbReference type="RefSeq" id="WP_386739611.1">
    <property type="nucleotide sequence ID" value="NZ_JBHSMG010000001.1"/>
</dbReference>
<gene>
    <name evidence="4" type="ORF">ACFPJ4_06815</name>
</gene>
<evidence type="ECO:0000256" key="1">
    <source>
        <dbReference type="SAM" id="Phobius"/>
    </source>
</evidence>
<keyword evidence="1" id="KW-0812">Transmembrane</keyword>
<keyword evidence="1" id="KW-0472">Membrane</keyword>